<organism evidence="1">
    <name type="scientific">human gut metagenome</name>
    <dbReference type="NCBI Taxonomy" id="408170"/>
    <lineage>
        <taxon>unclassified sequences</taxon>
        <taxon>metagenomes</taxon>
        <taxon>organismal metagenomes</taxon>
    </lineage>
</organism>
<dbReference type="AlphaFoldDB" id="K1U2D4"/>
<dbReference type="InterPro" id="IPR013321">
    <property type="entry name" value="Arc_rbn_hlx_hlx"/>
</dbReference>
<dbReference type="InterPro" id="IPR010985">
    <property type="entry name" value="Ribbon_hlx_hlx"/>
</dbReference>
<comment type="caution">
    <text evidence="1">The sequence shown here is derived from an EMBL/GenBank/DDBJ whole genome shotgun (WGS) entry which is preliminary data.</text>
</comment>
<dbReference type="InterPro" id="IPR035069">
    <property type="entry name" value="TTHA1013/TTHA0281-like"/>
</dbReference>
<evidence type="ECO:0000313" key="1">
    <source>
        <dbReference type="EMBL" id="EKC79412.1"/>
    </source>
</evidence>
<feature type="non-terminal residue" evidence="1">
    <location>
        <position position="1"/>
    </location>
</feature>
<dbReference type="SUPFAM" id="SSF143100">
    <property type="entry name" value="TTHA1013/TTHA0281-like"/>
    <property type="match status" value="1"/>
</dbReference>
<sequence length="114" mass="12499">NTMQYKGYVGSVEFSEADGLFFGKVLGIRALISYEGTNAAELVADFHGAVDDYLSLCEAENSEPEKAYKGSFNIRVSPELHKQAAICAMAQQVSLNTLVEDALREYVAERKEAV</sequence>
<protein>
    <submittedName>
        <fullName evidence="1">HicB family protein</fullName>
    </submittedName>
</protein>
<dbReference type="GO" id="GO:0006355">
    <property type="term" value="P:regulation of DNA-templated transcription"/>
    <property type="evidence" value="ECO:0007669"/>
    <property type="project" value="InterPro"/>
</dbReference>
<dbReference type="Gene3D" id="1.10.1220.10">
    <property type="entry name" value="Met repressor-like"/>
    <property type="match status" value="1"/>
</dbReference>
<accession>K1U2D4</accession>
<dbReference type="EMBL" id="AJWY01001706">
    <property type="protein sequence ID" value="EKC79412.1"/>
    <property type="molecule type" value="Genomic_DNA"/>
</dbReference>
<reference evidence="1" key="1">
    <citation type="journal article" date="2013" name="Environ. Microbiol.">
        <title>Microbiota from the distal guts of lean and obese adolescents exhibit partial functional redundancy besides clear differences in community structure.</title>
        <authorList>
            <person name="Ferrer M."/>
            <person name="Ruiz A."/>
            <person name="Lanza F."/>
            <person name="Haange S.B."/>
            <person name="Oberbach A."/>
            <person name="Till H."/>
            <person name="Bargiela R."/>
            <person name="Campoy C."/>
            <person name="Segura M.T."/>
            <person name="Richter M."/>
            <person name="von Bergen M."/>
            <person name="Seifert J."/>
            <person name="Suarez A."/>
        </authorList>
    </citation>
    <scope>NUCLEOTIDE SEQUENCE</scope>
</reference>
<proteinExistence type="predicted"/>
<dbReference type="InterPro" id="IPR008651">
    <property type="entry name" value="Uncharacterised_HicB"/>
</dbReference>
<name>K1U2D4_9ZZZZ</name>
<dbReference type="SUPFAM" id="SSF47598">
    <property type="entry name" value="Ribbon-helix-helix"/>
    <property type="match status" value="1"/>
</dbReference>
<gene>
    <name evidence="1" type="ORF">LEA_02466</name>
</gene>
<dbReference type="Pfam" id="PF05534">
    <property type="entry name" value="HicB"/>
    <property type="match status" value="1"/>
</dbReference>